<keyword evidence="9" id="KW-1185">Reference proteome</keyword>
<dbReference type="PANTHER" id="PTHR11804">
    <property type="entry name" value="PROTEASE M3 THIMET OLIGOPEPTIDASE-RELATED"/>
    <property type="match status" value="1"/>
</dbReference>
<evidence type="ECO:0000313" key="10">
    <source>
        <dbReference type="WBParaSite" id="ALUE_0001516201-mRNA-1"/>
    </source>
</evidence>
<comment type="cofactor">
    <cofactor evidence="7">
        <name>Zn(2+)</name>
        <dbReference type="ChEBI" id="CHEBI:29105"/>
    </cofactor>
    <text evidence="7">Binds 1 zinc ion.</text>
</comment>
<accession>A0A9J2PZV5</accession>
<comment type="similarity">
    <text evidence="1 7">Belongs to the peptidase M3 family.</text>
</comment>
<evidence type="ECO:0000256" key="6">
    <source>
        <dbReference type="ARBA" id="ARBA00023049"/>
    </source>
</evidence>
<keyword evidence="2 7" id="KW-0645">Protease</keyword>
<sequence length="795" mass="92986">MIQLSANMLRPLSRGLMTYGRRRLLHPPTSSSKITKMEQMHRGIHFKMGNDTPSRVVGYYVIFPVIPDETVENNTFLANIASNTEWSTFPVIPDETVENNTFLANIASNTEWSTLSSSTPKEMYEGTVRLMMEYGATVMEDLEHLKNAKEEEQTFENVVDPLLTEEYDVNYAFQTLILRMLTDWPLCSNREFESDMHHLKIMCARDQMEKLTDEGFQNAIKSLYNKRYDMDNWKVRLLEYYLLEMKASGLDRHDEKTRKLIGSWSKFVDEYRAKYLTNIMTTNDQYMFTVTDRAVLKDAPPHVLRMLATDQFEVEKGPWRARMAPQSIIPFMQYCGDRALRANAWEKWTSRASFEHDFYNNSINIEELRHNNEGWAKTLGYASVSEHRLANKMAGSPETVRSFISALTKRIRPVFMDRMEAWSAFAAAKEMITSELQPFDLFYICRKEAEHHYEVDQLSLMKHFPFWETFTNLTEVLSHIFNVKFEDVTANAKLERCNTDVKIFSVDDLTSGRYLGRLYIGPFERPNKRGNWNTLLGRTTNEARGLDKLVYMIGAADAPTADSPSLLHYLQLQQLLFHTGRALQLLLSQSPHRDVTVPWAPMYAADWDAADLLPAFTQFFIYKPNLLNILSSKHLITGEVMSESRANAVAMGLSRATLWESYRVLFWADFDLSIFELEDRKKKFWLDMYRDLYKEYFPFKLARNDYHPCSFTPIFAMQPYMSMYYRKLWTEMLALDVHETFDMEDDVRATGERLKNTIFMRGAGDVQSELYRRFQASIIYSYGRFICELYVRNPY</sequence>
<dbReference type="FunFam" id="1.10.1370.10:FF:000010">
    <property type="entry name" value="Protein CBG00366"/>
    <property type="match status" value="1"/>
</dbReference>
<evidence type="ECO:0000313" key="9">
    <source>
        <dbReference type="Proteomes" id="UP000036681"/>
    </source>
</evidence>
<dbReference type="Gene3D" id="1.10.1370.10">
    <property type="entry name" value="Neurolysin, domain 3"/>
    <property type="match status" value="1"/>
</dbReference>
<keyword evidence="5 7" id="KW-0862">Zinc</keyword>
<proteinExistence type="inferred from homology"/>
<dbReference type="GO" id="GO:0006508">
    <property type="term" value="P:proteolysis"/>
    <property type="evidence" value="ECO:0007669"/>
    <property type="project" value="UniProtKB-KW"/>
</dbReference>
<protein>
    <submittedName>
        <fullName evidence="10">Peptidase M3A/M3B catalytic domain-containing protein</fullName>
    </submittedName>
</protein>
<dbReference type="WBParaSite" id="ALUE_0001516201-mRNA-1">
    <property type="protein sequence ID" value="ALUE_0001516201-mRNA-1"/>
    <property type="gene ID" value="ALUE_0001516201"/>
</dbReference>
<evidence type="ECO:0000256" key="2">
    <source>
        <dbReference type="ARBA" id="ARBA00022670"/>
    </source>
</evidence>
<evidence type="ECO:0000256" key="7">
    <source>
        <dbReference type="RuleBase" id="RU003435"/>
    </source>
</evidence>
<evidence type="ECO:0000256" key="5">
    <source>
        <dbReference type="ARBA" id="ARBA00022833"/>
    </source>
</evidence>
<dbReference type="SUPFAM" id="SSF55486">
    <property type="entry name" value="Metalloproteases ('zincins'), catalytic domain"/>
    <property type="match status" value="1"/>
</dbReference>
<dbReference type="PANTHER" id="PTHR11804:SF83">
    <property type="entry name" value="LD37516P"/>
    <property type="match status" value="1"/>
</dbReference>
<name>A0A9J2PZV5_ASCLU</name>
<dbReference type="GO" id="GO:0004222">
    <property type="term" value="F:metalloendopeptidase activity"/>
    <property type="evidence" value="ECO:0007669"/>
    <property type="project" value="InterPro"/>
</dbReference>
<dbReference type="Pfam" id="PF01432">
    <property type="entry name" value="Peptidase_M3"/>
    <property type="match status" value="1"/>
</dbReference>
<evidence type="ECO:0000256" key="3">
    <source>
        <dbReference type="ARBA" id="ARBA00022723"/>
    </source>
</evidence>
<dbReference type="InterPro" id="IPR001567">
    <property type="entry name" value="Pept_M3A_M3B_dom"/>
</dbReference>
<keyword evidence="4 7" id="KW-0378">Hydrolase</keyword>
<organism evidence="9 10">
    <name type="scientific">Ascaris lumbricoides</name>
    <name type="common">Giant roundworm</name>
    <dbReference type="NCBI Taxonomy" id="6252"/>
    <lineage>
        <taxon>Eukaryota</taxon>
        <taxon>Metazoa</taxon>
        <taxon>Ecdysozoa</taxon>
        <taxon>Nematoda</taxon>
        <taxon>Chromadorea</taxon>
        <taxon>Rhabditida</taxon>
        <taxon>Spirurina</taxon>
        <taxon>Ascaridomorpha</taxon>
        <taxon>Ascaridoidea</taxon>
        <taxon>Ascarididae</taxon>
        <taxon>Ascaris</taxon>
    </lineage>
</organism>
<dbReference type="Proteomes" id="UP000036681">
    <property type="component" value="Unplaced"/>
</dbReference>
<dbReference type="InterPro" id="IPR024079">
    <property type="entry name" value="MetalloPept_cat_dom_sf"/>
</dbReference>
<dbReference type="AlphaFoldDB" id="A0A9J2PZV5"/>
<reference evidence="10" key="1">
    <citation type="submission" date="2023-03" db="UniProtKB">
        <authorList>
            <consortium name="WormBaseParasite"/>
        </authorList>
    </citation>
    <scope>IDENTIFICATION</scope>
</reference>
<evidence type="ECO:0000256" key="4">
    <source>
        <dbReference type="ARBA" id="ARBA00022801"/>
    </source>
</evidence>
<dbReference type="GO" id="GO:0046872">
    <property type="term" value="F:metal ion binding"/>
    <property type="evidence" value="ECO:0007669"/>
    <property type="project" value="UniProtKB-UniRule"/>
</dbReference>
<dbReference type="Gene3D" id="3.40.390.10">
    <property type="entry name" value="Collagenase (Catalytic Domain)"/>
    <property type="match status" value="1"/>
</dbReference>
<keyword evidence="6 7" id="KW-0482">Metalloprotease</keyword>
<keyword evidence="3 7" id="KW-0479">Metal-binding</keyword>
<dbReference type="InterPro" id="IPR024077">
    <property type="entry name" value="Neurolysin/TOP_dom2"/>
</dbReference>
<dbReference type="InterPro" id="IPR045090">
    <property type="entry name" value="Pept_M3A_M3B"/>
</dbReference>
<evidence type="ECO:0000259" key="8">
    <source>
        <dbReference type="Pfam" id="PF01432"/>
    </source>
</evidence>
<feature type="domain" description="Peptidase M3A/M3B catalytic" evidence="8">
    <location>
        <begin position="331"/>
        <end position="776"/>
    </location>
</feature>
<evidence type="ECO:0000256" key="1">
    <source>
        <dbReference type="ARBA" id="ARBA00006040"/>
    </source>
</evidence>